<sequence>MRLLVLMLTSCDCLFQAFEPPLDMSLDVNGCDDQHPECSVEPHCHQDRSLSCSHDRLSSEPLVRSMKNEEEQSAGLEHEAEHGEGGFGAPSASSQEAQELQHEAVNSNGNVTSDHLSLPVLVNNETQVFVDKLIKKERKKRNRDIPKQHYQRTKVETFGVQDISGQPKLKDAIEAGRKDLKVIMQASSSSRRGDHEEATVMCPRCNIEGIRKVSQSSQNPGRMYAKCLRCEKFLGWVHEANPNLERRLVSEIEIVKHELRELKIMLKIVEKGQSILAMLEIGVIILIALVLIL</sequence>
<comment type="caution">
    <text evidence="5">The sequence shown here is derived from an EMBL/GenBank/DDBJ whole genome shotgun (WGS) entry which is preliminary data.</text>
</comment>
<keyword evidence="3" id="KW-0732">Signal</keyword>
<evidence type="ECO:0000256" key="1">
    <source>
        <dbReference type="SAM" id="MobiDB-lite"/>
    </source>
</evidence>
<feature type="transmembrane region" description="Helical" evidence="2">
    <location>
        <begin position="275"/>
        <end position="292"/>
    </location>
</feature>
<name>A0A9Q1JR15_9CARY</name>
<evidence type="ECO:0000313" key="6">
    <source>
        <dbReference type="Proteomes" id="UP001153076"/>
    </source>
</evidence>
<dbReference type="AlphaFoldDB" id="A0A9Q1JR15"/>
<feature type="chain" id="PRO_5040273705" description="GRF-like zinc ribbon domain-containing protein" evidence="3">
    <location>
        <begin position="18"/>
        <end position="293"/>
    </location>
</feature>
<gene>
    <name evidence="5" type="ORF">Cgig2_024016</name>
</gene>
<keyword evidence="6" id="KW-1185">Reference proteome</keyword>
<evidence type="ECO:0000259" key="4">
    <source>
        <dbReference type="Pfam" id="PF23549"/>
    </source>
</evidence>
<feature type="compositionally biased region" description="Basic and acidic residues" evidence="1">
    <location>
        <begin position="66"/>
        <end position="84"/>
    </location>
</feature>
<evidence type="ECO:0000256" key="3">
    <source>
        <dbReference type="SAM" id="SignalP"/>
    </source>
</evidence>
<accession>A0A9Q1JR15</accession>
<feature type="compositionally biased region" description="Polar residues" evidence="1">
    <location>
        <begin position="91"/>
        <end position="103"/>
    </location>
</feature>
<dbReference type="OrthoDB" id="4469945at2759"/>
<keyword evidence="2" id="KW-1133">Transmembrane helix</keyword>
<dbReference type="InterPro" id="IPR056444">
    <property type="entry name" value="Zn_ribbon_GRF_2"/>
</dbReference>
<reference evidence="5" key="1">
    <citation type="submission" date="2022-04" db="EMBL/GenBank/DDBJ databases">
        <title>Carnegiea gigantea Genome sequencing and assembly v2.</title>
        <authorList>
            <person name="Copetti D."/>
            <person name="Sanderson M.J."/>
            <person name="Burquez A."/>
            <person name="Wojciechowski M.F."/>
        </authorList>
    </citation>
    <scope>NUCLEOTIDE SEQUENCE</scope>
    <source>
        <strain evidence="5">SGP5-SGP5p</strain>
        <tissue evidence="5">Aerial part</tissue>
    </source>
</reference>
<dbReference type="Pfam" id="PF23549">
    <property type="entry name" value="Zn_ribbon_GRF_2"/>
    <property type="match status" value="1"/>
</dbReference>
<keyword evidence="2" id="KW-0472">Membrane</keyword>
<feature type="signal peptide" evidence="3">
    <location>
        <begin position="1"/>
        <end position="17"/>
    </location>
</feature>
<organism evidence="5 6">
    <name type="scientific">Carnegiea gigantea</name>
    <dbReference type="NCBI Taxonomy" id="171969"/>
    <lineage>
        <taxon>Eukaryota</taxon>
        <taxon>Viridiplantae</taxon>
        <taxon>Streptophyta</taxon>
        <taxon>Embryophyta</taxon>
        <taxon>Tracheophyta</taxon>
        <taxon>Spermatophyta</taxon>
        <taxon>Magnoliopsida</taxon>
        <taxon>eudicotyledons</taxon>
        <taxon>Gunneridae</taxon>
        <taxon>Pentapetalae</taxon>
        <taxon>Caryophyllales</taxon>
        <taxon>Cactineae</taxon>
        <taxon>Cactaceae</taxon>
        <taxon>Cactoideae</taxon>
        <taxon>Echinocereeae</taxon>
        <taxon>Carnegiea</taxon>
    </lineage>
</organism>
<dbReference type="Proteomes" id="UP001153076">
    <property type="component" value="Unassembled WGS sequence"/>
</dbReference>
<dbReference type="EMBL" id="JAKOGI010000891">
    <property type="protein sequence ID" value="KAJ8429469.1"/>
    <property type="molecule type" value="Genomic_DNA"/>
</dbReference>
<proteinExistence type="predicted"/>
<evidence type="ECO:0000256" key="2">
    <source>
        <dbReference type="SAM" id="Phobius"/>
    </source>
</evidence>
<feature type="domain" description="GRF-like zinc ribbon" evidence="4">
    <location>
        <begin position="202"/>
        <end position="236"/>
    </location>
</feature>
<keyword evidence="2" id="KW-0812">Transmembrane</keyword>
<feature type="region of interest" description="Disordered" evidence="1">
    <location>
        <begin position="61"/>
        <end position="103"/>
    </location>
</feature>
<protein>
    <recommendedName>
        <fullName evidence="4">GRF-like zinc ribbon domain-containing protein</fullName>
    </recommendedName>
</protein>
<evidence type="ECO:0000313" key="5">
    <source>
        <dbReference type="EMBL" id="KAJ8429469.1"/>
    </source>
</evidence>